<gene>
    <name evidence="3" type="ORF">M1E25_11400</name>
</gene>
<dbReference type="RefSeq" id="WP_251413546.1">
    <property type="nucleotide sequence ID" value="NZ_JAMQGM010000023.1"/>
</dbReference>
<keyword evidence="2" id="KW-0732">Signal</keyword>
<name>A0ABT0X602_9ACTN</name>
<evidence type="ECO:0000313" key="3">
    <source>
        <dbReference type="EMBL" id="MCM2577956.1"/>
    </source>
</evidence>
<dbReference type="EMBL" id="JAMQGM010000023">
    <property type="protein sequence ID" value="MCM2577956.1"/>
    <property type="molecule type" value="Genomic_DNA"/>
</dbReference>
<feature type="chain" id="PRO_5046506100" description="Lipoprotein" evidence="2">
    <location>
        <begin position="23"/>
        <end position="120"/>
    </location>
</feature>
<feature type="region of interest" description="Disordered" evidence="1">
    <location>
        <begin position="54"/>
        <end position="75"/>
    </location>
</feature>
<evidence type="ECO:0000256" key="2">
    <source>
        <dbReference type="SAM" id="SignalP"/>
    </source>
</evidence>
<feature type="signal peptide" evidence="2">
    <location>
        <begin position="1"/>
        <end position="22"/>
    </location>
</feature>
<keyword evidence="4" id="KW-1185">Reference proteome</keyword>
<dbReference type="PROSITE" id="PS51257">
    <property type="entry name" value="PROKAR_LIPOPROTEIN"/>
    <property type="match status" value="1"/>
</dbReference>
<evidence type="ECO:0000256" key="1">
    <source>
        <dbReference type="SAM" id="MobiDB-lite"/>
    </source>
</evidence>
<sequence>MDATRRRLRSGTVILGSVSALAAMLTACSSEADKRCVDRNSYEMNRGYKVLDSSECRGTSGSGSSGSRYGKSRGFGKDAAWYYDADIEKGYAEDGSFTKRSGGSSVHRGGFGSKHGSSGG</sequence>
<protein>
    <recommendedName>
        <fullName evidence="5">Lipoprotein</fullName>
    </recommendedName>
</protein>
<comment type="caution">
    <text evidence="3">The sequence shown here is derived from an EMBL/GenBank/DDBJ whole genome shotgun (WGS) entry which is preliminary data.</text>
</comment>
<dbReference type="Proteomes" id="UP001167160">
    <property type="component" value="Unassembled WGS sequence"/>
</dbReference>
<evidence type="ECO:0008006" key="5">
    <source>
        <dbReference type="Google" id="ProtNLM"/>
    </source>
</evidence>
<accession>A0ABT0X602</accession>
<proteinExistence type="predicted"/>
<evidence type="ECO:0000313" key="4">
    <source>
        <dbReference type="Proteomes" id="UP001167160"/>
    </source>
</evidence>
<feature type="region of interest" description="Disordered" evidence="1">
    <location>
        <begin position="94"/>
        <end position="120"/>
    </location>
</feature>
<reference evidence="3" key="1">
    <citation type="journal article" date="2023" name="Int. J. Syst. Evol. Microbiol.">
        <title>Streptomyces meridianus sp. nov. isolated from brackish water of the Tagus estuary in Alcochete, Portugal.</title>
        <authorList>
            <person name="Santos J.D.N."/>
            <person name="Klimek D."/>
            <person name="Calusinska M."/>
            <person name="Lobo Da Cunha A."/>
            <person name="Catita J."/>
            <person name="Goncalves H."/>
            <person name="Gonzalez I."/>
            <person name="Reyes F."/>
            <person name="Lage O.M."/>
        </authorList>
    </citation>
    <scope>NUCLEOTIDE SEQUENCE</scope>
    <source>
        <strain evidence="3">MTZ3.1</strain>
    </source>
</reference>
<feature type="compositionally biased region" description="Gly residues" evidence="1">
    <location>
        <begin position="109"/>
        <end position="120"/>
    </location>
</feature>
<organism evidence="3 4">
    <name type="scientific">Streptomyces meridianus</name>
    <dbReference type="NCBI Taxonomy" id="2938945"/>
    <lineage>
        <taxon>Bacteria</taxon>
        <taxon>Bacillati</taxon>
        <taxon>Actinomycetota</taxon>
        <taxon>Actinomycetes</taxon>
        <taxon>Kitasatosporales</taxon>
        <taxon>Streptomycetaceae</taxon>
        <taxon>Streptomyces</taxon>
    </lineage>
</organism>